<feature type="transmembrane region" description="Helical" evidence="1">
    <location>
        <begin position="20"/>
        <end position="50"/>
    </location>
</feature>
<keyword evidence="1" id="KW-1133">Transmembrane helix</keyword>
<organism evidence="2">
    <name type="scientific">Rhizophora mucronata</name>
    <name type="common">Asiatic mangrove</name>
    <dbReference type="NCBI Taxonomy" id="61149"/>
    <lineage>
        <taxon>Eukaryota</taxon>
        <taxon>Viridiplantae</taxon>
        <taxon>Streptophyta</taxon>
        <taxon>Embryophyta</taxon>
        <taxon>Tracheophyta</taxon>
        <taxon>Spermatophyta</taxon>
        <taxon>Magnoliopsida</taxon>
        <taxon>eudicotyledons</taxon>
        <taxon>Gunneridae</taxon>
        <taxon>Pentapetalae</taxon>
        <taxon>rosids</taxon>
        <taxon>fabids</taxon>
        <taxon>Malpighiales</taxon>
        <taxon>Rhizophoraceae</taxon>
        <taxon>Rhizophora</taxon>
    </lineage>
</organism>
<keyword evidence="1" id="KW-0812">Transmembrane</keyword>
<dbReference type="EMBL" id="GGEC01029982">
    <property type="protein sequence ID" value="MBX10466.1"/>
    <property type="molecule type" value="Transcribed_RNA"/>
</dbReference>
<keyword evidence="1" id="KW-0472">Membrane</keyword>
<evidence type="ECO:0000313" key="2">
    <source>
        <dbReference type="EMBL" id="MBX10468.1"/>
    </source>
</evidence>
<sequence length="55" mass="6151">MLASSNHDAYICSSVRASVVYVVIFLFFSLFSLCLEIMNATESILLLLILMTIFS</sequence>
<evidence type="ECO:0000256" key="1">
    <source>
        <dbReference type="SAM" id="Phobius"/>
    </source>
</evidence>
<reference evidence="2" key="1">
    <citation type="submission" date="2018-02" db="EMBL/GenBank/DDBJ databases">
        <title>Rhizophora mucronata_Transcriptome.</title>
        <authorList>
            <person name="Meera S.P."/>
            <person name="Sreeshan A."/>
            <person name="Augustine A."/>
        </authorList>
    </citation>
    <scope>NUCLEOTIDE SEQUENCE</scope>
    <source>
        <tissue evidence="2">Leaf</tissue>
    </source>
</reference>
<dbReference type="AlphaFoldDB" id="A0A2P2KXS3"/>
<accession>A0A2P2KXS3</accession>
<protein>
    <submittedName>
        <fullName evidence="2">Uncharacterized protein</fullName>
    </submittedName>
</protein>
<dbReference type="EMBL" id="GGEC01029984">
    <property type="protein sequence ID" value="MBX10468.1"/>
    <property type="molecule type" value="Transcribed_RNA"/>
</dbReference>
<proteinExistence type="predicted"/>
<name>A0A2P2KXS3_RHIMU</name>